<reference evidence="2" key="1">
    <citation type="journal article" date="2013" name="PLoS Genet.">
        <title>The genome of Spraguea lophii and the basis of host-microsporidian interactions.</title>
        <authorList>
            <person name="Campbell S.E."/>
            <person name="Williams T.A."/>
            <person name="Yousuf A."/>
            <person name="Soanes D.M."/>
            <person name="Paszkiewicz K.H."/>
            <person name="Williams B.A.P."/>
        </authorList>
    </citation>
    <scope>NUCLEOTIDE SEQUENCE [LARGE SCALE GENOMIC DNA]</scope>
    <source>
        <strain evidence="2">42_110</strain>
    </source>
</reference>
<dbReference type="AlphaFoldDB" id="S7W9C1"/>
<protein>
    <submittedName>
        <fullName evidence="1">Uncharacterized protein</fullName>
    </submittedName>
</protein>
<sequence>MLTTLIHIMMTFLSDYNNCNNIKYNNDEPNTSQIHSIDNIEVKEKYNKQPEDNHIKAERNNTQCAEEIDYKKIYYEYLSKRLDIANPDDLKNLCLCIKMRKTIRNVRHNLETVFTSYKHNFYSNITIIRDTLKTVLINTSNFVVDSLNKIKINKFSRMIRARKNRKRVEIVIKQVIHVYYMGVNNEIENTCSRCIEKRYVNNLKRYYTKRIVNKFHIIKIIKSKSTDENLVENICKYLGGKFCRNGKIYRSITNNDIQMNQHNNCCEIQTIRMCDFNKKSIINMNQSDKQLNKNSEILTEDRENINTENSDKSSKIKNKEKLVENNNLTNHLKSLFSNTIKLIAYLVTPVLEDIEESFILFREDVTYCRDQFWKQIEKYDEYQKLPNPLLETLKKNTNDLQTSIANIPSSISALKNKLFIKIYSIKSLLYEEIIETIKTVKCVLHYINYHFYIIPKKILTNVIYHSFNICKESSYHSIKCIVNIFRGAYYIMKKYTYNICVLTIPKYYYLLIDYFISRYMNLCTTINAFKQVNENTKIIICLGNYTAVLKKLSMELDNIKEQTTVFITGYWIETKSDVLLFYMIKILHDVINRILYLSEVFIYNFNDGGNGYVLLLYAFTSAVDCGFLLDRFL</sequence>
<gene>
    <name evidence="1" type="ORF">SLOPH_784</name>
</gene>
<dbReference type="InParanoid" id="S7W9C1"/>
<evidence type="ECO:0000313" key="1">
    <source>
        <dbReference type="EMBL" id="EPR79476.1"/>
    </source>
</evidence>
<dbReference type="Proteomes" id="UP000014978">
    <property type="component" value="Unassembled WGS sequence"/>
</dbReference>
<name>S7W9C1_SPRLO</name>
<comment type="caution">
    <text evidence="1">The sequence shown here is derived from an EMBL/GenBank/DDBJ whole genome shotgun (WGS) entry which is preliminary data.</text>
</comment>
<organism evidence="1 2">
    <name type="scientific">Spraguea lophii (strain 42_110)</name>
    <name type="common">Microsporidian parasite</name>
    <dbReference type="NCBI Taxonomy" id="1358809"/>
    <lineage>
        <taxon>Eukaryota</taxon>
        <taxon>Fungi</taxon>
        <taxon>Fungi incertae sedis</taxon>
        <taxon>Microsporidia</taxon>
        <taxon>Spragueidae</taxon>
        <taxon>Spraguea</taxon>
    </lineage>
</organism>
<dbReference type="EMBL" id="ATCN01000235">
    <property type="protein sequence ID" value="EPR79476.1"/>
    <property type="molecule type" value="Genomic_DNA"/>
</dbReference>
<dbReference type="HOGENOM" id="CLU_432217_0_0_1"/>
<proteinExistence type="predicted"/>
<evidence type="ECO:0000313" key="2">
    <source>
        <dbReference type="Proteomes" id="UP000014978"/>
    </source>
</evidence>
<dbReference type="VEuPathDB" id="MicrosporidiaDB:SLOPH_784"/>
<accession>S7W9C1</accession>
<keyword evidence="2" id="KW-1185">Reference proteome</keyword>